<dbReference type="RefSeq" id="WP_166918597.1">
    <property type="nucleotide sequence ID" value="NZ_JAASRN010000001.1"/>
</dbReference>
<keyword evidence="5" id="KW-0813">Transport</keyword>
<feature type="domain" description="Globin" evidence="7">
    <location>
        <begin position="7"/>
        <end position="141"/>
    </location>
</feature>
<dbReference type="Gene3D" id="1.10.490.10">
    <property type="entry name" value="Globins"/>
    <property type="match status" value="1"/>
</dbReference>
<dbReference type="Proteomes" id="UP000537126">
    <property type="component" value="Unassembled WGS sequence"/>
</dbReference>
<evidence type="ECO:0000256" key="5">
    <source>
        <dbReference type="RuleBase" id="RU000356"/>
    </source>
</evidence>
<dbReference type="GO" id="GO:0019825">
    <property type="term" value="F:oxygen binding"/>
    <property type="evidence" value="ECO:0007669"/>
    <property type="project" value="InterPro"/>
</dbReference>
<evidence type="ECO:0000313" key="8">
    <source>
        <dbReference type="EMBL" id="NIK73350.1"/>
    </source>
</evidence>
<dbReference type="SUPFAM" id="SSF46458">
    <property type="entry name" value="Globin-like"/>
    <property type="match status" value="1"/>
</dbReference>
<keyword evidence="3" id="KW-0479">Metal-binding</keyword>
<organism evidence="8 9">
    <name type="scientific">Thermonema lapsum</name>
    <dbReference type="NCBI Taxonomy" id="28195"/>
    <lineage>
        <taxon>Bacteria</taxon>
        <taxon>Pseudomonadati</taxon>
        <taxon>Bacteroidota</taxon>
        <taxon>Cytophagia</taxon>
        <taxon>Cytophagales</taxon>
        <taxon>Thermonemataceae</taxon>
        <taxon>Thermonema</taxon>
    </lineage>
</organism>
<evidence type="ECO:0000256" key="6">
    <source>
        <dbReference type="SAM" id="Coils"/>
    </source>
</evidence>
<dbReference type="GO" id="GO:0071500">
    <property type="term" value="P:cellular response to nitrosative stress"/>
    <property type="evidence" value="ECO:0007669"/>
    <property type="project" value="TreeGrafter"/>
</dbReference>
<dbReference type="AlphaFoldDB" id="A0A846MPP8"/>
<dbReference type="GO" id="GO:0046872">
    <property type="term" value="F:metal ion binding"/>
    <property type="evidence" value="ECO:0007669"/>
    <property type="project" value="UniProtKB-KW"/>
</dbReference>
<evidence type="ECO:0000259" key="7">
    <source>
        <dbReference type="PROSITE" id="PS01033"/>
    </source>
</evidence>
<comment type="caution">
    <text evidence="8">The sequence shown here is derived from an EMBL/GenBank/DDBJ whole genome shotgun (WGS) entry which is preliminary data.</text>
</comment>
<evidence type="ECO:0000256" key="2">
    <source>
        <dbReference type="ARBA" id="ARBA00022621"/>
    </source>
</evidence>
<evidence type="ECO:0000256" key="1">
    <source>
        <dbReference type="ARBA" id="ARBA00022617"/>
    </source>
</evidence>
<keyword evidence="1 5" id="KW-0349">Heme</keyword>
<dbReference type="PANTHER" id="PTHR43396:SF3">
    <property type="entry name" value="FLAVOHEMOPROTEIN"/>
    <property type="match status" value="1"/>
</dbReference>
<protein>
    <submittedName>
        <fullName evidence="8">Nitric oxide dioxygenase</fullName>
        <ecNumber evidence="8">1.14.12.17</ecNumber>
    </submittedName>
</protein>
<dbReference type="InterPro" id="IPR009050">
    <property type="entry name" value="Globin-like_sf"/>
</dbReference>
<dbReference type="InterPro" id="IPR000971">
    <property type="entry name" value="Globin"/>
</dbReference>
<dbReference type="EMBL" id="JAASRN010000001">
    <property type="protein sequence ID" value="NIK73350.1"/>
    <property type="molecule type" value="Genomic_DNA"/>
</dbReference>
<keyword evidence="6" id="KW-0175">Coiled coil</keyword>
<keyword evidence="4" id="KW-0408">Iron</keyword>
<dbReference type="PROSITE" id="PS01033">
    <property type="entry name" value="GLOBIN"/>
    <property type="match status" value="1"/>
</dbReference>
<proteinExistence type="inferred from homology"/>
<dbReference type="InterPro" id="IPR012292">
    <property type="entry name" value="Globin/Proto"/>
</dbReference>
<evidence type="ECO:0000256" key="3">
    <source>
        <dbReference type="ARBA" id="ARBA00022723"/>
    </source>
</evidence>
<evidence type="ECO:0000256" key="4">
    <source>
        <dbReference type="ARBA" id="ARBA00023004"/>
    </source>
</evidence>
<keyword evidence="8" id="KW-0223">Dioxygenase</keyword>
<accession>A0A846MPP8</accession>
<name>A0A846MPP8_9BACT</name>
<comment type="similarity">
    <text evidence="5">Belongs to the globin family.</text>
</comment>
<sequence>MTTHSIQLSAEEKAAVKEVWVQMLVHKKEWGMCFYERLFALYPHMKQLFKGDTEEQGQKLVNVLTLIASKLDKIDQIRQEVKALAERHKQYNVKPEYYLPFINLLLSVLAEAMGSRWTETTDLAMRKVMFIMMEAVIEHMSPEDEYKEAVESAKQILKIAG</sequence>
<dbReference type="GO" id="GO:0020037">
    <property type="term" value="F:heme binding"/>
    <property type="evidence" value="ECO:0007669"/>
    <property type="project" value="InterPro"/>
</dbReference>
<feature type="coiled-coil region" evidence="6">
    <location>
        <begin position="67"/>
        <end position="94"/>
    </location>
</feature>
<keyword evidence="2 5" id="KW-0561">Oxygen transport</keyword>
<keyword evidence="9" id="KW-1185">Reference proteome</keyword>
<reference evidence="8 9" key="1">
    <citation type="submission" date="2020-03" db="EMBL/GenBank/DDBJ databases">
        <title>Genomic Encyclopedia of Type Strains, Phase IV (KMG-IV): sequencing the most valuable type-strain genomes for metagenomic binning, comparative biology and taxonomic classification.</title>
        <authorList>
            <person name="Goeker M."/>
        </authorList>
    </citation>
    <scope>NUCLEOTIDE SEQUENCE [LARGE SCALE GENOMIC DNA]</scope>
    <source>
        <strain evidence="8 9">DSM 5718</strain>
    </source>
</reference>
<evidence type="ECO:0000313" key="9">
    <source>
        <dbReference type="Proteomes" id="UP000537126"/>
    </source>
</evidence>
<dbReference type="GO" id="GO:0008941">
    <property type="term" value="F:nitric oxide dioxygenase NAD(P)H activity"/>
    <property type="evidence" value="ECO:0007669"/>
    <property type="project" value="UniProtKB-EC"/>
</dbReference>
<gene>
    <name evidence="8" type="ORF">FHS56_000836</name>
</gene>
<dbReference type="EC" id="1.14.12.17" evidence="8"/>
<dbReference type="GO" id="GO:0005344">
    <property type="term" value="F:oxygen carrier activity"/>
    <property type="evidence" value="ECO:0007669"/>
    <property type="project" value="UniProtKB-KW"/>
</dbReference>
<dbReference type="Pfam" id="PF00042">
    <property type="entry name" value="Globin"/>
    <property type="match status" value="1"/>
</dbReference>
<dbReference type="GO" id="GO:0046210">
    <property type="term" value="P:nitric oxide catabolic process"/>
    <property type="evidence" value="ECO:0007669"/>
    <property type="project" value="TreeGrafter"/>
</dbReference>
<dbReference type="PANTHER" id="PTHR43396">
    <property type="entry name" value="FLAVOHEMOPROTEIN"/>
    <property type="match status" value="1"/>
</dbReference>
<dbReference type="GO" id="GO:0071949">
    <property type="term" value="F:FAD binding"/>
    <property type="evidence" value="ECO:0007669"/>
    <property type="project" value="TreeGrafter"/>
</dbReference>
<keyword evidence="8" id="KW-0560">Oxidoreductase</keyword>